<dbReference type="Proteomes" id="UP000004915">
    <property type="component" value="Unassembled WGS sequence"/>
</dbReference>
<feature type="domain" description="ATP-grasp" evidence="8">
    <location>
        <begin position="158"/>
        <end position="351"/>
    </location>
</feature>
<evidence type="ECO:0000256" key="2">
    <source>
        <dbReference type="ARBA" id="ARBA00022741"/>
    </source>
</evidence>
<dbReference type="GO" id="GO:0046872">
    <property type="term" value="F:metal ion binding"/>
    <property type="evidence" value="ECO:0007669"/>
    <property type="project" value="InterPro"/>
</dbReference>
<evidence type="ECO:0000256" key="1">
    <source>
        <dbReference type="ARBA" id="ARBA00022598"/>
    </source>
</evidence>
<evidence type="ECO:0000313" key="9">
    <source>
        <dbReference type="EMBL" id="EHI12413.1"/>
    </source>
</evidence>
<evidence type="ECO:0000256" key="3">
    <source>
        <dbReference type="ARBA" id="ARBA00022755"/>
    </source>
</evidence>
<dbReference type="Pfam" id="PF22660">
    <property type="entry name" value="RS_preATP-grasp-like"/>
    <property type="match status" value="1"/>
</dbReference>
<dbReference type="GO" id="GO:0016740">
    <property type="term" value="F:transferase activity"/>
    <property type="evidence" value="ECO:0007669"/>
    <property type="project" value="UniProtKB-KW"/>
</dbReference>
<proteinExistence type="predicted"/>
<keyword evidence="2 6" id="KW-0547">Nucleotide-binding</keyword>
<dbReference type="PANTHER" id="PTHR43055">
    <property type="entry name" value="FORMATE-DEPENDENT PHOSPHORIBOSYLGLYCINAMIDE FORMYLTRANSFERASE"/>
    <property type="match status" value="1"/>
</dbReference>
<feature type="region of interest" description="Disordered" evidence="7">
    <location>
        <begin position="1"/>
        <end position="48"/>
    </location>
</feature>
<dbReference type="InterPro" id="IPR013815">
    <property type="entry name" value="ATP_grasp_subdomain_1"/>
</dbReference>
<dbReference type="GO" id="GO:0005829">
    <property type="term" value="C:cytosol"/>
    <property type="evidence" value="ECO:0007669"/>
    <property type="project" value="TreeGrafter"/>
</dbReference>
<dbReference type="PROSITE" id="PS50975">
    <property type="entry name" value="ATP_GRASP"/>
    <property type="match status" value="1"/>
</dbReference>
<dbReference type="InterPro" id="IPR054350">
    <property type="entry name" value="PurT/PurK_preATP-grasp"/>
</dbReference>
<dbReference type="AlphaFoldDB" id="G7CHV3"/>
<keyword evidence="3" id="KW-0658">Purine biosynthesis</keyword>
<dbReference type="InterPro" id="IPR003135">
    <property type="entry name" value="ATP-grasp_carboxylate-amine"/>
</dbReference>
<comment type="pathway">
    <text evidence="5">Purine metabolism.</text>
</comment>
<dbReference type="Gene3D" id="3.30.1490.20">
    <property type="entry name" value="ATP-grasp fold, A domain"/>
    <property type="match status" value="1"/>
</dbReference>
<comment type="caution">
    <text evidence="9">The sequence shown here is derived from an EMBL/GenBank/DDBJ whole genome shotgun (WGS) entry which is preliminary data.</text>
</comment>
<dbReference type="GO" id="GO:0016874">
    <property type="term" value="F:ligase activity"/>
    <property type="evidence" value="ECO:0007669"/>
    <property type="project" value="UniProtKB-KW"/>
</dbReference>
<dbReference type="Gene3D" id="3.40.50.20">
    <property type="match status" value="1"/>
</dbReference>
<dbReference type="EMBL" id="AGVE01000046">
    <property type="protein sequence ID" value="EHI12413.1"/>
    <property type="molecule type" value="Genomic_DNA"/>
</dbReference>
<dbReference type="Gene3D" id="3.30.470.20">
    <property type="entry name" value="ATP-grasp fold, B domain"/>
    <property type="match status" value="1"/>
</dbReference>
<name>G7CHV3_MYCT3</name>
<organism evidence="9 10">
    <name type="scientific">Mycolicibacterium thermoresistibile (strain ATCC 19527 / DSM 44167 / CIP 105390 / JCM 6362 / NCTC 10409 / 316)</name>
    <name type="common">Mycobacterium thermoresistibile</name>
    <dbReference type="NCBI Taxonomy" id="1078020"/>
    <lineage>
        <taxon>Bacteria</taxon>
        <taxon>Bacillati</taxon>
        <taxon>Actinomycetota</taxon>
        <taxon>Actinomycetes</taxon>
        <taxon>Mycobacteriales</taxon>
        <taxon>Mycobacteriaceae</taxon>
        <taxon>Mycolicibacterium</taxon>
    </lineage>
</organism>
<dbReference type="InterPro" id="IPR011761">
    <property type="entry name" value="ATP-grasp"/>
</dbReference>
<dbReference type="SUPFAM" id="SSF56059">
    <property type="entry name" value="Glutathione synthetase ATP-binding domain-like"/>
    <property type="match status" value="1"/>
</dbReference>
<dbReference type="GO" id="GO:0006164">
    <property type="term" value="P:purine nucleotide biosynthetic process"/>
    <property type="evidence" value="ECO:0007669"/>
    <property type="project" value="UniProtKB-KW"/>
</dbReference>
<dbReference type="PANTHER" id="PTHR43055:SF1">
    <property type="entry name" value="FORMATE-DEPENDENT PHOSPHORIBOSYLGLYCINAMIDE FORMYLTRANSFERASE"/>
    <property type="match status" value="1"/>
</dbReference>
<dbReference type="PATRIC" id="fig|1078020.3.peg.3146"/>
<reference evidence="9 10" key="1">
    <citation type="submission" date="2011-11" db="EMBL/GenBank/DDBJ databases">
        <authorList>
            <consortium name="Tuberculosis Structural Genomics Consortium"/>
            <person name="Ioerger T.R."/>
        </authorList>
    </citation>
    <scope>NUCLEOTIDE SEQUENCE [LARGE SCALE GENOMIC DNA]</scope>
    <source>
        <strain evidence="10">ATCC 19527 / DSM 44167 / CIP 105390 / JCM 6362 / NCTC 10409 / 316</strain>
    </source>
</reference>
<evidence type="ECO:0000259" key="8">
    <source>
        <dbReference type="PROSITE" id="PS50975"/>
    </source>
</evidence>
<keyword evidence="1" id="KW-0436">Ligase</keyword>
<keyword evidence="4 6" id="KW-0067">ATP-binding</keyword>
<dbReference type="NCBIfam" id="NF006766">
    <property type="entry name" value="PRK09288.1"/>
    <property type="match status" value="1"/>
</dbReference>
<gene>
    <name evidence="9" type="ORF">KEK_15978</name>
</gene>
<keyword evidence="9" id="KW-0808">Transferase</keyword>
<sequence>MTDPATDPTAEQATDPVAEAAGPGGEPKLQAGAPVDDEPAAQAEPARPARPTVMLLGAGELSRELVLAFQRLGAEVVAVDRYADAPAYPVADRSVVATMSDADALTAVIEREAPQYVVAESTAVAVDALIAVAERGSVEVFPTPRAIRLSYDREGLRRLAADELGLPTAPFWFAGSVEELTAVAQHAGFPLVVRPVTGPAGSGQSVLLREDDVEPAWHRAIAAGHFAQNRVMAETVVEIDYEVTMLTVRTTGPAGPTIRFCEPIGHHHRNGEVLELWQPQQMSPVALDAAKSIAARIVNSLGGRGVYGVELLVRDDEVYFSDVRVRPQDTGLVTLRSQRLSHFELHARAILGLAVDTIMISPAAAEVHYGGSEAAWPGGTGGAELTAVLREALSVPESDVRLFGGPDDETDAPHRLGVALATAPDATAARRQVRQVSTALRRLW</sequence>
<evidence type="ECO:0000256" key="6">
    <source>
        <dbReference type="PROSITE-ProRule" id="PRU00409"/>
    </source>
</evidence>
<dbReference type="InterPro" id="IPR048740">
    <property type="entry name" value="PurT_C"/>
</dbReference>
<keyword evidence="10" id="KW-1185">Reference proteome</keyword>
<evidence type="ECO:0000256" key="4">
    <source>
        <dbReference type="ARBA" id="ARBA00022840"/>
    </source>
</evidence>
<evidence type="ECO:0000256" key="7">
    <source>
        <dbReference type="SAM" id="MobiDB-lite"/>
    </source>
</evidence>
<dbReference type="Pfam" id="PF21244">
    <property type="entry name" value="PurT_C"/>
    <property type="match status" value="1"/>
</dbReference>
<dbReference type="Pfam" id="PF02222">
    <property type="entry name" value="ATP-grasp"/>
    <property type="match status" value="1"/>
</dbReference>
<protein>
    <submittedName>
        <fullName evidence="9">Phosphoribosylglycinamide formyltransferase 2</fullName>
    </submittedName>
</protein>
<dbReference type="GO" id="GO:0005524">
    <property type="term" value="F:ATP binding"/>
    <property type="evidence" value="ECO:0007669"/>
    <property type="project" value="UniProtKB-UniRule"/>
</dbReference>
<dbReference type="eggNOG" id="COG0027">
    <property type="taxonomic scope" value="Bacteria"/>
</dbReference>
<accession>G7CHV3</accession>
<dbReference type="InterPro" id="IPR016185">
    <property type="entry name" value="PreATP-grasp_dom_sf"/>
</dbReference>
<dbReference type="SUPFAM" id="SSF52440">
    <property type="entry name" value="PreATP-grasp domain"/>
    <property type="match status" value="1"/>
</dbReference>
<evidence type="ECO:0000256" key="5">
    <source>
        <dbReference type="ARBA" id="ARBA00025704"/>
    </source>
</evidence>
<evidence type="ECO:0000313" key="10">
    <source>
        <dbReference type="Proteomes" id="UP000004915"/>
    </source>
</evidence>